<organism evidence="4 5">
    <name type="scientific">Candidatus Roizmanbacteria bacterium RIFCSPHIGHO2_02_FULL_38_11</name>
    <dbReference type="NCBI Taxonomy" id="1802039"/>
    <lineage>
        <taxon>Bacteria</taxon>
        <taxon>Candidatus Roizmaniibacteriota</taxon>
    </lineage>
</organism>
<accession>A0A1F7H330</accession>
<dbReference type="SMART" id="SM00862">
    <property type="entry name" value="Trans_reg_C"/>
    <property type="match status" value="1"/>
</dbReference>
<keyword evidence="1 2" id="KW-0238">DNA-binding</keyword>
<feature type="DNA-binding region" description="OmpR/PhoB-type" evidence="2">
    <location>
        <begin position="239"/>
        <end position="341"/>
    </location>
</feature>
<evidence type="ECO:0000313" key="5">
    <source>
        <dbReference type="Proteomes" id="UP000177913"/>
    </source>
</evidence>
<comment type="caution">
    <text evidence="4">The sequence shown here is derived from an EMBL/GenBank/DDBJ whole genome shotgun (WGS) entry which is preliminary data.</text>
</comment>
<dbReference type="Pfam" id="PF00486">
    <property type="entry name" value="Trans_reg_C"/>
    <property type="match status" value="1"/>
</dbReference>
<dbReference type="GO" id="GO:0000160">
    <property type="term" value="P:phosphorelay signal transduction system"/>
    <property type="evidence" value="ECO:0007669"/>
    <property type="project" value="InterPro"/>
</dbReference>
<evidence type="ECO:0000259" key="3">
    <source>
        <dbReference type="PROSITE" id="PS51755"/>
    </source>
</evidence>
<dbReference type="GO" id="GO:0006355">
    <property type="term" value="P:regulation of DNA-templated transcription"/>
    <property type="evidence" value="ECO:0007669"/>
    <property type="project" value="InterPro"/>
</dbReference>
<dbReference type="EMBL" id="MFZO01000007">
    <property type="protein sequence ID" value="OGK25503.1"/>
    <property type="molecule type" value="Genomic_DNA"/>
</dbReference>
<sequence>MKTEWNWSVETEAQRIIHCAKQIQTGFYQSQGFLVMPGQYLKINRDIVVFPELKTESIPRFWSKVGQANINDLPVSKDKELIDGIVGCLKDFKLNEPKMEKLKALWNKGQDQIIRQIETVLGRGALIKKLIIFPSNFGTSVSFNVPESFPAEIKLFLRFDQDLYSLVEGIVSSLLQNQLVLNYDASWKERELLVDWLVRDSSIGRLLKKLQPVSKIPTTTEVIQKKQYSRLKKTSDEFLKKLKVPGEFKHNLAAKKFSVYLGGNKLGDLTWKERRILMLLIQSRGEVVEQSKIAEIIFRDEQHFSLYALAKFFQRLREKLEENGIPGNIIETVRRRRYLLK</sequence>
<proteinExistence type="predicted"/>
<dbReference type="InterPro" id="IPR016032">
    <property type="entry name" value="Sig_transdc_resp-reg_C-effctor"/>
</dbReference>
<name>A0A1F7H330_9BACT</name>
<feature type="domain" description="OmpR/PhoB-type" evidence="3">
    <location>
        <begin position="239"/>
        <end position="341"/>
    </location>
</feature>
<protein>
    <recommendedName>
        <fullName evidence="3">OmpR/PhoB-type domain-containing protein</fullName>
    </recommendedName>
</protein>
<dbReference type="SUPFAM" id="SSF46894">
    <property type="entry name" value="C-terminal effector domain of the bipartite response regulators"/>
    <property type="match status" value="1"/>
</dbReference>
<dbReference type="Gene3D" id="1.10.10.10">
    <property type="entry name" value="Winged helix-like DNA-binding domain superfamily/Winged helix DNA-binding domain"/>
    <property type="match status" value="1"/>
</dbReference>
<evidence type="ECO:0000256" key="1">
    <source>
        <dbReference type="ARBA" id="ARBA00023125"/>
    </source>
</evidence>
<dbReference type="PROSITE" id="PS51755">
    <property type="entry name" value="OMPR_PHOB"/>
    <property type="match status" value="1"/>
</dbReference>
<dbReference type="InterPro" id="IPR001867">
    <property type="entry name" value="OmpR/PhoB-type_DNA-bd"/>
</dbReference>
<dbReference type="GO" id="GO:0003677">
    <property type="term" value="F:DNA binding"/>
    <property type="evidence" value="ECO:0007669"/>
    <property type="project" value="UniProtKB-UniRule"/>
</dbReference>
<reference evidence="4 5" key="1">
    <citation type="journal article" date="2016" name="Nat. Commun.">
        <title>Thousands of microbial genomes shed light on interconnected biogeochemical processes in an aquifer system.</title>
        <authorList>
            <person name="Anantharaman K."/>
            <person name="Brown C.T."/>
            <person name="Hug L.A."/>
            <person name="Sharon I."/>
            <person name="Castelle C.J."/>
            <person name="Probst A.J."/>
            <person name="Thomas B.C."/>
            <person name="Singh A."/>
            <person name="Wilkins M.J."/>
            <person name="Karaoz U."/>
            <person name="Brodie E.L."/>
            <person name="Williams K.H."/>
            <person name="Hubbard S.S."/>
            <person name="Banfield J.F."/>
        </authorList>
    </citation>
    <scope>NUCLEOTIDE SEQUENCE [LARGE SCALE GENOMIC DNA]</scope>
</reference>
<evidence type="ECO:0000313" key="4">
    <source>
        <dbReference type="EMBL" id="OGK25503.1"/>
    </source>
</evidence>
<dbReference type="AlphaFoldDB" id="A0A1F7H330"/>
<gene>
    <name evidence="4" type="ORF">A3C25_00145</name>
</gene>
<dbReference type="InterPro" id="IPR036388">
    <property type="entry name" value="WH-like_DNA-bd_sf"/>
</dbReference>
<dbReference type="Proteomes" id="UP000177913">
    <property type="component" value="Unassembled WGS sequence"/>
</dbReference>
<dbReference type="CDD" id="cd00383">
    <property type="entry name" value="trans_reg_C"/>
    <property type="match status" value="1"/>
</dbReference>
<evidence type="ECO:0000256" key="2">
    <source>
        <dbReference type="PROSITE-ProRule" id="PRU01091"/>
    </source>
</evidence>